<dbReference type="EC" id="5.2.1.8" evidence="2 7"/>
<dbReference type="InterPro" id="IPR019734">
    <property type="entry name" value="TPR_rpt"/>
</dbReference>
<keyword evidence="4 8" id="KW-0802">TPR repeat</keyword>
<dbReference type="InterPro" id="IPR011990">
    <property type="entry name" value="TPR-like_helical_dom_sf"/>
</dbReference>
<dbReference type="InterPro" id="IPR046357">
    <property type="entry name" value="PPIase_dom_sf"/>
</dbReference>
<keyword evidence="5 7" id="KW-0697">Rotamase</keyword>
<evidence type="ECO:0000256" key="3">
    <source>
        <dbReference type="ARBA" id="ARBA00022737"/>
    </source>
</evidence>
<dbReference type="PROSITE" id="PS50005">
    <property type="entry name" value="TPR"/>
    <property type="match status" value="1"/>
</dbReference>
<dbReference type="SUPFAM" id="SSF48452">
    <property type="entry name" value="TPR-like"/>
    <property type="match status" value="1"/>
</dbReference>
<evidence type="ECO:0000256" key="5">
    <source>
        <dbReference type="ARBA" id="ARBA00023110"/>
    </source>
</evidence>
<evidence type="ECO:0000256" key="2">
    <source>
        <dbReference type="ARBA" id="ARBA00013194"/>
    </source>
</evidence>
<keyword evidence="3" id="KW-0677">Repeat</keyword>
<feature type="domain" description="PPIase FKBP-type" evidence="10">
    <location>
        <begin position="31"/>
        <end position="120"/>
    </location>
</feature>
<feature type="region of interest" description="Disordered" evidence="9">
    <location>
        <begin position="375"/>
        <end position="409"/>
    </location>
</feature>
<feature type="repeat" description="TPR" evidence="8">
    <location>
        <begin position="312"/>
        <end position="345"/>
    </location>
</feature>
<dbReference type="PROSITE" id="PS50059">
    <property type="entry name" value="FKBP_PPIASE"/>
    <property type="match status" value="2"/>
</dbReference>
<proteinExistence type="predicted"/>
<dbReference type="Proteomes" id="UP000887575">
    <property type="component" value="Unassembled WGS sequence"/>
</dbReference>
<organism evidence="11 12">
    <name type="scientific">Mesorhabditis belari</name>
    <dbReference type="NCBI Taxonomy" id="2138241"/>
    <lineage>
        <taxon>Eukaryota</taxon>
        <taxon>Metazoa</taxon>
        <taxon>Ecdysozoa</taxon>
        <taxon>Nematoda</taxon>
        <taxon>Chromadorea</taxon>
        <taxon>Rhabditida</taxon>
        <taxon>Rhabditina</taxon>
        <taxon>Rhabditomorpha</taxon>
        <taxon>Rhabditoidea</taxon>
        <taxon>Rhabditidae</taxon>
        <taxon>Mesorhabditinae</taxon>
        <taxon>Mesorhabditis</taxon>
    </lineage>
</organism>
<evidence type="ECO:0000313" key="11">
    <source>
        <dbReference type="Proteomes" id="UP000887575"/>
    </source>
</evidence>
<evidence type="ECO:0000256" key="6">
    <source>
        <dbReference type="ARBA" id="ARBA00023235"/>
    </source>
</evidence>
<dbReference type="SMART" id="SM00028">
    <property type="entry name" value="TPR"/>
    <property type="match status" value="3"/>
</dbReference>
<dbReference type="SUPFAM" id="SSF54534">
    <property type="entry name" value="FKBP-like"/>
    <property type="match status" value="2"/>
</dbReference>
<dbReference type="FunFam" id="1.25.40.10:FF:000008">
    <property type="entry name" value="Peptidylprolyl isomerase"/>
    <property type="match status" value="1"/>
</dbReference>
<evidence type="ECO:0000256" key="7">
    <source>
        <dbReference type="PROSITE-ProRule" id="PRU00277"/>
    </source>
</evidence>
<dbReference type="Gene3D" id="1.25.40.10">
    <property type="entry name" value="Tetratricopeptide repeat domain"/>
    <property type="match status" value="1"/>
</dbReference>
<dbReference type="InterPro" id="IPR050754">
    <property type="entry name" value="FKBP4/5/8-like"/>
</dbReference>
<dbReference type="GO" id="GO:0003755">
    <property type="term" value="F:peptidyl-prolyl cis-trans isomerase activity"/>
    <property type="evidence" value="ECO:0007669"/>
    <property type="project" value="UniProtKB-KW"/>
</dbReference>
<dbReference type="WBParaSite" id="MBELARI_LOCUS10516">
    <property type="protein sequence ID" value="MBELARI_LOCUS10516"/>
    <property type="gene ID" value="MBELARI_LOCUS10516"/>
</dbReference>
<evidence type="ECO:0000256" key="9">
    <source>
        <dbReference type="SAM" id="MobiDB-lite"/>
    </source>
</evidence>
<accession>A0AAF3E9D2</accession>
<dbReference type="FunFam" id="3.10.50.40:FF:000056">
    <property type="entry name" value="Peptidylprolyl isomerase"/>
    <property type="match status" value="1"/>
</dbReference>
<feature type="compositionally biased region" description="Basic and acidic residues" evidence="9">
    <location>
        <begin position="385"/>
        <end position="397"/>
    </location>
</feature>
<dbReference type="PANTHER" id="PTHR46512">
    <property type="entry name" value="PEPTIDYLPROLYL ISOMERASE"/>
    <property type="match status" value="1"/>
</dbReference>
<evidence type="ECO:0000256" key="1">
    <source>
        <dbReference type="ARBA" id="ARBA00000971"/>
    </source>
</evidence>
<dbReference type="InterPro" id="IPR001179">
    <property type="entry name" value="PPIase_FKBP_dom"/>
</dbReference>
<reference evidence="12" key="1">
    <citation type="submission" date="2024-02" db="UniProtKB">
        <authorList>
            <consortium name="WormBaseParasite"/>
        </authorList>
    </citation>
    <scope>IDENTIFICATION</scope>
</reference>
<dbReference type="PANTHER" id="PTHR46512:SF9">
    <property type="entry name" value="PEPTIDYLPROLYL ISOMERASE"/>
    <property type="match status" value="1"/>
</dbReference>
<evidence type="ECO:0000256" key="4">
    <source>
        <dbReference type="ARBA" id="ARBA00022803"/>
    </source>
</evidence>
<keyword evidence="11" id="KW-1185">Reference proteome</keyword>
<feature type="domain" description="PPIase FKBP-type" evidence="10">
    <location>
        <begin position="149"/>
        <end position="209"/>
    </location>
</feature>
<dbReference type="Pfam" id="PF13181">
    <property type="entry name" value="TPR_8"/>
    <property type="match status" value="2"/>
</dbReference>
<evidence type="ECO:0000259" key="10">
    <source>
        <dbReference type="PROSITE" id="PS50059"/>
    </source>
</evidence>
<dbReference type="Pfam" id="PF00254">
    <property type="entry name" value="FKBP_C"/>
    <property type="match status" value="2"/>
</dbReference>
<dbReference type="Gene3D" id="3.10.50.40">
    <property type="match status" value="2"/>
</dbReference>
<name>A0AAF3E9D2_9BILA</name>
<evidence type="ECO:0000256" key="8">
    <source>
        <dbReference type="PROSITE-ProRule" id="PRU00339"/>
    </source>
</evidence>
<keyword evidence="6 7" id="KW-0413">Isomerase</keyword>
<dbReference type="FunFam" id="3.10.50.40:FF:000013">
    <property type="entry name" value="Peptidylprolyl isomerase"/>
    <property type="match status" value="1"/>
</dbReference>
<protein>
    <recommendedName>
        <fullName evidence="2 7">peptidylprolyl isomerase</fullName>
        <ecNumber evidence="2 7">5.2.1.8</ecNumber>
    </recommendedName>
</protein>
<evidence type="ECO:0000313" key="12">
    <source>
        <dbReference type="WBParaSite" id="MBELARI_LOCUS10516"/>
    </source>
</evidence>
<comment type="catalytic activity">
    <reaction evidence="1 7">
        <text>[protein]-peptidylproline (omega=180) = [protein]-peptidylproline (omega=0)</text>
        <dbReference type="Rhea" id="RHEA:16237"/>
        <dbReference type="Rhea" id="RHEA-COMP:10747"/>
        <dbReference type="Rhea" id="RHEA-COMP:10748"/>
        <dbReference type="ChEBI" id="CHEBI:83833"/>
        <dbReference type="ChEBI" id="CHEBI:83834"/>
        <dbReference type="EC" id="5.2.1.8"/>
    </reaction>
</comment>
<dbReference type="AlphaFoldDB" id="A0AAF3E9D2"/>
<sequence>MATIDITPNQDGGIQKKVVREGTGTTSPVPGSTVFVHYVGTLADGGEKFDSSRDRGDEFKFTLGREQVIKGWDLGVATMKKGELAEFRIAPEYAYGASGSPPKIPANATLIFEVELIRWESEDLSPDRDGTISRDVIVKGEELAHPNDTSDVEVHAVGSFEGRVFYDKDITFSLGEGSEAGLPEGVDRAIRRMTRGEKSIIHIKGTRFYSFVKVPATWELTVEQKLETAQEAKERGTHFLKEGKFKLALNKYKRIEDLLEYERTADPSVKEKRDALMVAAYLNIALTHSKMNEELECIKACDKVLELSPGNVKALYRKGMAKLSFSDFDEALTIFEKVMASEPGNKAAEQQILICKQKIKEFEQREKRRFKGLFAKLGNDVPEEQEQKNPSEEKVGEENAEPMEGASSA</sequence>